<dbReference type="AlphaFoldDB" id="A0A6A1TPY7"/>
<reference evidence="2 3" key="1">
    <citation type="submission" date="2019-09" db="EMBL/GenBank/DDBJ databases">
        <title>Genome sequencing of Ng87 strain.</title>
        <authorList>
            <person name="Karasev E.S."/>
            <person name="Andronov E."/>
        </authorList>
    </citation>
    <scope>NUCLEOTIDE SEQUENCE [LARGE SCALE GENOMIC DNA]</scope>
    <source>
        <strain evidence="2 3">Ng87</strain>
    </source>
</reference>
<feature type="signal peptide" evidence="1">
    <location>
        <begin position="1"/>
        <end position="21"/>
    </location>
</feature>
<keyword evidence="1" id="KW-0732">Signal</keyword>
<dbReference type="Proteomes" id="UP000386575">
    <property type="component" value="Unassembled WGS sequence"/>
</dbReference>
<evidence type="ECO:0000313" key="3">
    <source>
        <dbReference type="Proteomes" id="UP000386575"/>
    </source>
</evidence>
<evidence type="ECO:0000256" key="1">
    <source>
        <dbReference type="SAM" id="SignalP"/>
    </source>
</evidence>
<organism evidence="2 3">
    <name type="scientific">Neorhizobium galegae</name>
    <name type="common">Rhizobium galegae</name>
    <dbReference type="NCBI Taxonomy" id="399"/>
    <lineage>
        <taxon>Bacteria</taxon>
        <taxon>Pseudomonadati</taxon>
        <taxon>Pseudomonadota</taxon>
        <taxon>Alphaproteobacteria</taxon>
        <taxon>Hyphomicrobiales</taxon>
        <taxon>Rhizobiaceae</taxon>
        <taxon>Rhizobium/Agrobacterium group</taxon>
        <taxon>Neorhizobium</taxon>
    </lineage>
</organism>
<comment type="caution">
    <text evidence="2">The sequence shown here is derived from an EMBL/GenBank/DDBJ whole genome shotgun (WGS) entry which is preliminary data.</text>
</comment>
<evidence type="ECO:0000313" key="2">
    <source>
        <dbReference type="EMBL" id="KAB1086276.1"/>
    </source>
</evidence>
<feature type="chain" id="PRO_5025436543" description="UrcA family protein" evidence="1">
    <location>
        <begin position="22"/>
        <end position="109"/>
    </location>
</feature>
<accession>A0A6A1TPY7</accession>
<dbReference type="EMBL" id="VZUL01000002">
    <property type="protein sequence ID" value="KAB1086276.1"/>
    <property type="molecule type" value="Genomic_DNA"/>
</dbReference>
<protein>
    <recommendedName>
        <fullName evidence="4">UrcA family protein</fullName>
    </recommendedName>
</protein>
<evidence type="ECO:0008006" key="4">
    <source>
        <dbReference type="Google" id="ProtNLM"/>
    </source>
</evidence>
<proteinExistence type="predicted"/>
<sequence length="109" mass="11755">MITRGFAVLALVVAFATAAGASNDDAEKQCYASAINSFIAQKQRLLSVIPVPVGSRIAIRRLEEQFCSQTTQCATASMAKDAISLAASAIFDRCLQNEAKEVYDLVPRR</sequence>
<gene>
    <name evidence="2" type="ORF">F4V91_07400</name>
</gene>
<dbReference type="RefSeq" id="WP_151041737.1">
    <property type="nucleotide sequence ID" value="NZ_VZUL01000002.1"/>
</dbReference>
<name>A0A6A1TPY7_NEOGA</name>